<evidence type="ECO:0000313" key="23">
    <source>
        <dbReference type="Proteomes" id="UP000248014"/>
    </source>
</evidence>
<comment type="catalytic activity">
    <reaction evidence="1 18 19">
        <text>(6R)-NADHX = (6S)-NADHX</text>
        <dbReference type="Rhea" id="RHEA:32215"/>
        <dbReference type="ChEBI" id="CHEBI:64074"/>
        <dbReference type="ChEBI" id="CHEBI:64075"/>
        <dbReference type="EC" id="5.1.99.6"/>
    </reaction>
</comment>
<evidence type="ECO:0000256" key="9">
    <source>
        <dbReference type="ARBA" id="ARBA00022958"/>
    </source>
</evidence>
<evidence type="ECO:0000256" key="19">
    <source>
        <dbReference type="PIRNR" id="PIRNR017184"/>
    </source>
</evidence>
<feature type="binding site" evidence="17">
    <location>
        <position position="316"/>
    </location>
    <ligand>
        <name>(6S)-NADPHX</name>
        <dbReference type="ChEBI" id="CHEBI:64076"/>
    </ligand>
</feature>
<comment type="similarity">
    <text evidence="18">Belongs to the NnrE/AIBP family.</text>
</comment>
<dbReference type="EC" id="5.1.99.6" evidence="19"/>
<sequence length="489" mass="50766">MIGIVSPPRSSLAQAVADRGAALLTVAEMVAAEQAMFESGVSVDALMQRAGEGAGQMIWRIGGTTPTLVLCGPGNNGGDGYVIAEFLRARGVQVTVAALSDPRTDAARNARARYHGEVMAFEDARPATQVVDCLFGSGLTRPLESALWEKFAALVHQAQRSFAVDLPSGADADRAVWLNEPLHFDHVLALGAWKHAHLLEPVASDCGALSLVEIGVGTKAAKVRRIERPGIAPPDARSHKYRRGLVAVLVGEMSGAALLSAHGAQGAAAGYVKLIGPGDAPPQLPADIVWQRADGSGAVAEALQDPRIGSVVVGPGLGRGDTASNLLMLALACPHPLIIDADALHLLPEKFGSLKGRGAPVLLTPHQGEFEALGGETGSDAMNKLARTAALAEKLDVFVLYKGSDTVIAAPDGRAVIADRRCSWLSVAGTGDVLAGCMAARLAGHAQPFDAMAEAVWLHDRAAKIAGPAFSALQLATALRQALEACLER</sequence>
<evidence type="ECO:0000256" key="3">
    <source>
        <dbReference type="ARBA" id="ARBA00006001"/>
    </source>
</evidence>
<feature type="domain" description="YjeF C-terminal" evidence="20">
    <location>
        <begin position="223"/>
        <end position="486"/>
    </location>
</feature>
<dbReference type="EC" id="4.2.1.136" evidence="19"/>
<comment type="caution">
    <text evidence="18">Lacks conserved residue(s) required for the propagation of feature annotation.</text>
</comment>
<gene>
    <name evidence="17" type="primary">nnrD</name>
    <name evidence="18" type="synonym">nnrE</name>
    <name evidence="22" type="ORF">C7451_107124</name>
</gene>
<evidence type="ECO:0000256" key="10">
    <source>
        <dbReference type="ARBA" id="ARBA00023027"/>
    </source>
</evidence>
<feature type="binding site" evidence="17">
    <location>
        <begin position="402"/>
        <end position="406"/>
    </location>
    <ligand>
        <name>AMP</name>
        <dbReference type="ChEBI" id="CHEBI:456215"/>
    </ligand>
</feature>
<keyword evidence="23" id="KW-1185">Reference proteome</keyword>
<proteinExistence type="inferred from homology"/>
<evidence type="ECO:0000259" key="21">
    <source>
        <dbReference type="PROSITE" id="PS51385"/>
    </source>
</evidence>
<feature type="binding site" evidence="18">
    <location>
        <position position="76"/>
    </location>
    <ligand>
        <name>K(+)</name>
        <dbReference type="ChEBI" id="CHEBI:29103"/>
    </ligand>
</feature>
<dbReference type="GO" id="GO:0016301">
    <property type="term" value="F:kinase activity"/>
    <property type="evidence" value="ECO:0007669"/>
    <property type="project" value="UniProtKB-KW"/>
</dbReference>
<evidence type="ECO:0000256" key="4">
    <source>
        <dbReference type="ARBA" id="ARBA00009524"/>
    </source>
</evidence>
<evidence type="ECO:0000256" key="7">
    <source>
        <dbReference type="ARBA" id="ARBA00022840"/>
    </source>
</evidence>
<evidence type="ECO:0000256" key="15">
    <source>
        <dbReference type="ARBA" id="ARBA00048238"/>
    </source>
</evidence>
<evidence type="ECO:0000256" key="5">
    <source>
        <dbReference type="ARBA" id="ARBA00022723"/>
    </source>
</evidence>
<dbReference type="GO" id="GO:0052855">
    <property type="term" value="F:ADP-dependent NAD(P)H-hydrate dehydratase activity"/>
    <property type="evidence" value="ECO:0007669"/>
    <property type="project" value="UniProtKB-UniRule"/>
</dbReference>
<feature type="binding site" evidence="18">
    <location>
        <begin position="75"/>
        <end position="79"/>
    </location>
    <ligand>
        <name>(6S)-NADPHX</name>
        <dbReference type="ChEBI" id="CHEBI:64076"/>
    </ligand>
</feature>
<evidence type="ECO:0000313" key="22">
    <source>
        <dbReference type="EMBL" id="PXW75155.1"/>
    </source>
</evidence>
<comment type="similarity">
    <text evidence="17">Belongs to the NnrD/CARKD family.</text>
</comment>
<comment type="cofactor">
    <cofactor evidence="18 19">
        <name>K(+)</name>
        <dbReference type="ChEBI" id="CHEBI:29103"/>
    </cofactor>
    <text evidence="18 19">Binds 1 potassium ion per subunit.</text>
</comment>
<evidence type="ECO:0000256" key="8">
    <source>
        <dbReference type="ARBA" id="ARBA00022857"/>
    </source>
</evidence>
<feature type="binding site" evidence="17">
    <location>
        <position position="256"/>
    </location>
    <ligand>
        <name>(6S)-NADPHX</name>
        <dbReference type="ChEBI" id="CHEBI:64076"/>
    </ligand>
</feature>
<organism evidence="22 23">
    <name type="scientific">Blastomonas natatoria</name>
    <dbReference type="NCBI Taxonomy" id="34015"/>
    <lineage>
        <taxon>Bacteria</taxon>
        <taxon>Pseudomonadati</taxon>
        <taxon>Pseudomonadota</taxon>
        <taxon>Alphaproteobacteria</taxon>
        <taxon>Sphingomonadales</taxon>
        <taxon>Sphingomonadaceae</taxon>
        <taxon>Blastomonas</taxon>
    </lineage>
</organism>
<comment type="caution">
    <text evidence="22">The sequence shown here is derived from an EMBL/GenBank/DDBJ whole genome shotgun (WGS) entry which is preliminary data.</text>
</comment>
<dbReference type="GO" id="GO:0052856">
    <property type="term" value="F:NAD(P)HX epimerase activity"/>
    <property type="evidence" value="ECO:0007669"/>
    <property type="project" value="UniProtKB-UniRule"/>
</dbReference>
<keyword evidence="22" id="KW-0418">Kinase</keyword>
<feature type="domain" description="YjeF N-terminal" evidence="21">
    <location>
        <begin position="29"/>
        <end position="222"/>
    </location>
</feature>
<protein>
    <recommendedName>
        <fullName evidence="19">Bifunctional NAD(P)H-hydrate repair enzyme</fullName>
    </recommendedName>
    <alternativeName>
        <fullName evidence="19">Nicotinamide nucleotide repair protein</fullName>
    </alternativeName>
    <domain>
        <recommendedName>
            <fullName evidence="19">ADP-dependent (S)-NAD(P)H-hydrate dehydratase</fullName>
            <ecNumber evidence="19">4.2.1.136</ecNumber>
        </recommendedName>
        <alternativeName>
            <fullName evidence="19">ADP-dependent NAD(P)HX dehydratase</fullName>
        </alternativeName>
    </domain>
    <domain>
        <recommendedName>
            <fullName evidence="19">NAD(P)H-hydrate epimerase</fullName>
            <ecNumber evidence="19">5.1.99.6</ecNumber>
        </recommendedName>
    </domain>
</protein>
<dbReference type="Gene3D" id="3.40.50.10260">
    <property type="entry name" value="YjeF N-terminal domain"/>
    <property type="match status" value="1"/>
</dbReference>
<dbReference type="NCBIfam" id="TIGR00197">
    <property type="entry name" value="yjeF_nterm"/>
    <property type="match status" value="1"/>
</dbReference>
<dbReference type="GO" id="GO:0110051">
    <property type="term" value="P:metabolite repair"/>
    <property type="evidence" value="ECO:0007669"/>
    <property type="project" value="TreeGrafter"/>
</dbReference>
<keyword evidence="7 17" id="KW-0067">ATP-binding</keyword>
<feature type="binding site" evidence="17">
    <location>
        <position position="366"/>
    </location>
    <ligand>
        <name>(6S)-NADPHX</name>
        <dbReference type="ChEBI" id="CHEBI:64076"/>
    </ligand>
</feature>
<name>A0A2V3V4K6_9SPHN</name>
<dbReference type="PANTHER" id="PTHR12592">
    <property type="entry name" value="ATP-DEPENDENT (S)-NAD(P)H-HYDRATE DEHYDRATASE FAMILY MEMBER"/>
    <property type="match status" value="1"/>
</dbReference>
<evidence type="ECO:0000256" key="16">
    <source>
        <dbReference type="ARBA" id="ARBA00049209"/>
    </source>
</evidence>
<dbReference type="Proteomes" id="UP000248014">
    <property type="component" value="Unassembled WGS sequence"/>
</dbReference>
<dbReference type="SUPFAM" id="SSF53613">
    <property type="entry name" value="Ribokinase-like"/>
    <property type="match status" value="1"/>
</dbReference>
<dbReference type="HAMAP" id="MF_01965">
    <property type="entry name" value="NADHX_dehydratase"/>
    <property type="match status" value="1"/>
</dbReference>
<accession>A0A2V3V4K6</accession>
<dbReference type="Pfam" id="PF01256">
    <property type="entry name" value="Carb_kinase"/>
    <property type="match status" value="1"/>
</dbReference>
<evidence type="ECO:0000256" key="17">
    <source>
        <dbReference type="HAMAP-Rule" id="MF_01965"/>
    </source>
</evidence>
<dbReference type="OrthoDB" id="9806925at2"/>
<dbReference type="NCBIfam" id="TIGR00196">
    <property type="entry name" value="yjeF_cterm"/>
    <property type="match status" value="1"/>
</dbReference>
<dbReference type="InterPro" id="IPR000631">
    <property type="entry name" value="CARKD"/>
</dbReference>
<evidence type="ECO:0000256" key="11">
    <source>
        <dbReference type="ARBA" id="ARBA00023235"/>
    </source>
</evidence>
<comment type="catalytic activity">
    <reaction evidence="16 17 19">
        <text>(6S)-NADPHX + ADP = AMP + phosphate + NADPH + H(+)</text>
        <dbReference type="Rhea" id="RHEA:32235"/>
        <dbReference type="ChEBI" id="CHEBI:15378"/>
        <dbReference type="ChEBI" id="CHEBI:43474"/>
        <dbReference type="ChEBI" id="CHEBI:57783"/>
        <dbReference type="ChEBI" id="CHEBI:64076"/>
        <dbReference type="ChEBI" id="CHEBI:456215"/>
        <dbReference type="ChEBI" id="CHEBI:456216"/>
        <dbReference type="EC" id="4.2.1.136"/>
    </reaction>
</comment>
<comment type="catalytic activity">
    <reaction evidence="15 17 19">
        <text>(6S)-NADHX + ADP = AMP + phosphate + NADH + H(+)</text>
        <dbReference type="Rhea" id="RHEA:32223"/>
        <dbReference type="ChEBI" id="CHEBI:15378"/>
        <dbReference type="ChEBI" id="CHEBI:43474"/>
        <dbReference type="ChEBI" id="CHEBI:57945"/>
        <dbReference type="ChEBI" id="CHEBI:64074"/>
        <dbReference type="ChEBI" id="CHEBI:456215"/>
        <dbReference type="ChEBI" id="CHEBI:456216"/>
        <dbReference type="EC" id="4.2.1.136"/>
    </reaction>
</comment>
<dbReference type="SUPFAM" id="SSF64153">
    <property type="entry name" value="YjeF N-terminal domain-like"/>
    <property type="match status" value="1"/>
</dbReference>
<dbReference type="GO" id="GO:0046872">
    <property type="term" value="F:metal ion binding"/>
    <property type="evidence" value="ECO:0007669"/>
    <property type="project" value="UniProtKB-UniRule"/>
</dbReference>
<keyword evidence="10 17" id="KW-0520">NAD</keyword>
<comment type="function">
    <text evidence="18">Catalyzes the epimerization of the S- and R-forms of NAD(P)HX, a damaged form of NAD(P)H that is a result of enzymatic or heat-dependent hydration. This is a prerequisite for the S-specific NAD(P)H-hydrate dehydratase to allow the repair of both epimers of NAD(P)HX.</text>
</comment>
<dbReference type="GO" id="GO:0046496">
    <property type="term" value="P:nicotinamide nucleotide metabolic process"/>
    <property type="evidence" value="ECO:0007669"/>
    <property type="project" value="UniProtKB-UniRule"/>
</dbReference>
<dbReference type="Gene3D" id="3.40.1190.20">
    <property type="match status" value="1"/>
</dbReference>
<feature type="binding site" evidence="18">
    <location>
        <position position="132"/>
    </location>
    <ligand>
        <name>K(+)</name>
        <dbReference type="ChEBI" id="CHEBI:29103"/>
    </ligand>
</feature>
<comment type="cofactor">
    <cofactor evidence="17">
        <name>Mg(2+)</name>
        <dbReference type="ChEBI" id="CHEBI:18420"/>
    </cofactor>
</comment>
<evidence type="ECO:0000256" key="14">
    <source>
        <dbReference type="ARBA" id="ARBA00025153"/>
    </source>
</evidence>
<dbReference type="PROSITE" id="PS51385">
    <property type="entry name" value="YJEF_N"/>
    <property type="match status" value="1"/>
</dbReference>
<evidence type="ECO:0000256" key="2">
    <source>
        <dbReference type="ARBA" id="ARBA00000909"/>
    </source>
</evidence>
<comment type="subunit">
    <text evidence="17">Homotetramer.</text>
</comment>
<evidence type="ECO:0000256" key="1">
    <source>
        <dbReference type="ARBA" id="ARBA00000013"/>
    </source>
</evidence>
<dbReference type="HAMAP" id="MF_01966">
    <property type="entry name" value="NADHX_epimerase"/>
    <property type="match status" value="1"/>
</dbReference>
<dbReference type="InterPro" id="IPR030677">
    <property type="entry name" value="Nnr"/>
</dbReference>
<comment type="function">
    <text evidence="14 19">Bifunctional enzyme that catalyzes the epimerization of the S- and R-forms of NAD(P)HX and the dehydration of the S-form of NAD(P)HX at the expense of ADP, which is converted to AMP. This allows the repair of both epimers of NAD(P)HX, a damaged form of NAD(P)H that is a result of enzymatic or heat-dependent hydration.</text>
</comment>
<comment type="similarity">
    <text evidence="4 19">In the C-terminal section; belongs to the NnrD/CARKD family.</text>
</comment>
<dbReference type="InterPro" id="IPR004443">
    <property type="entry name" value="YjeF_N_dom"/>
</dbReference>
<feature type="binding site" evidence="18">
    <location>
        <position position="165"/>
    </location>
    <ligand>
        <name>(6S)-NADPHX</name>
        <dbReference type="ChEBI" id="CHEBI:64076"/>
    </ligand>
</feature>
<dbReference type="PROSITE" id="PS01050">
    <property type="entry name" value="YJEF_C_2"/>
    <property type="match status" value="1"/>
</dbReference>
<keyword evidence="11 18" id="KW-0413">Isomerase</keyword>
<comment type="function">
    <text evidence="17">Catalyzes the dehydration of the S-form of NAD(P)HX at the expense of ADP, which is converted to AMP. Together with NAD(P)HX epimerase, which catalyzes the epimerization of the S- and R-forms, the enzyme allows the repair of both epimers of NAD(P)HX, a damaged form of NAD(P)H that is a result of enzymatic or heat-dependent hydration.</text>
</comment>
<feature type="binding site" evidence="17">
    <location>
        <position position="431"/>
    </location>
    <ligand>
        <name>AMP</name>
        <dbReference type="ChEBI" id="CHEBI:456215"/>
    </ligand>
</feature>
<reference evidence="22 23" key="1">
    <citation type="submission" date="2018-05" db="EMBL/GenBank/DDBJ databases">
        <title>Genomic Encyclopedia of Type Strains, Phase IV (KMG-IV): sequencing the most valuable type-strain genomes for metagenomic binning, comparative biology and taxonomic classification.</title>
        <authorList>
            <person name="Goeker M."/>
        </authorList>
    </citation>
    <scope>NUCLEOTIDE SEQUENCE [LARGE SCALE GENOMIC DNA]</scope>
    <source>
        <strain evidence="22 23">DSM 3183</strain>
    </source>
</reference>
<dbReference type="PROSITE" id="PS51383">
    <property type="entry name" value="YJEF_C_3"/>
    <property type="match status" value="1"/>
</dbReference>
<keyword evidence="22" id="KW-0808">Transferase</keyword>
<dbReference type="EMBL" id="QJJM01000007">
    <property type="protein sequence ID" value="PXW75155.1"/>
    <property type="molecule type" value="Genomic_DNA"/>
</dbReference>
<dbReference type="CDD" id="cd01171">
    <property type="entry name" value="YXKO-related"/>
    <property type="match status" value="1"/>
</dbReference>
<comment type="catalytic activity">
    <reaction evidence="2 18 19">
        <text>(6R)-NADPHX = (6S)-NADPHX</text>
        <dbReference type="Rhea" id="RHEA:32227"/>
        <dbReference type="ChEBI" id="CHEBI:64076"/>
        <dbReference type="ChEBI" id="CHEBI:64077"/>
        <dbReference type="EC" id="5.1.99.6"/>
    </reaction>
</comment>
<dbReference type="GO" id="GO:0005524">
    <property type="term" value="F:ATP binding"/>
    <property type="evidence" value="ECO:0007669"/>
    <property type="project" value="UniProtKB-UniRule"/>
</dbReference>
<keyword evidence="12 17" id="KW-0456">Lyase</keyword>
<feature type="binding site" evidence="18">
    <location>
        <begin position="136"/>
        <end position="142"/>
    </location>
    <ligand>
        <name>(6S)-NADPHX</name>
        <dbReference type="ChEBI" id="CHEBI:64076"/>
    </ligand>
</feature>
<feature type="binding site" evidence="18">
    <location>
        <position position="168"/>
    </location>
    <ligand>
        <name>K(+)</name>
        <dbReference type="ChEBI" id="CHEBI:29103"/>
    </ligand>
</feature>
<keyword evidence="8 17" id="KW-0521">NADP</keyword>
<dbReference type="InterPro" id="IPR036652">
    <property type="entry name" value="YjeF_N_dom_sf"/>
</dbReference>
<dbReference type="AlphaFoldDB" id="A0A2V3V4K6"/>
<feature type="binding site" evidence="17">
    <location>
        <position position="432"/>
    </location>
    <ligand>
        <name>(6S)-NADPHX</name>
        <dbReference type="ChEBI" id="CHEBI:64076"/>
    </ligand>
</feature>
<comment type="similarity">
    <text evidence="3 19">In the N-terminal section; belongs to the NnrE/AIBP family.</text>
</comment>
<evidence type="ECO:0000256" key="12">
    <source>
        <dbReference type="ARBA" id="ARBA00023239"/>
    </source>
</evidence>
<keyword evidence="13" id="KW-0511">Multifunctional enzyme</keyword>
<dbReference type="Pfam" id="PF03853">
    <property type="entry name" value="YjeF_N"/>
    <property type="match status" value="1"/>
</dbReference>
<dbReference type="PANTHER" id="PTHR12592:SF0">
    <property type="entry name" value="ATP-DEPENDENT (S)-NAD(P)H-HYDRATE DEHYDRATASE"/>
    <property type="match status" value="1"/>
</dbReference>
<dbReference type="InterPro" id="IPR017953">
    <property type="entry name" value="Carbohydrate_kinase_pred_CS"/>
</dbReference>
<evidence type="ECO:0000259" key="20">
    <source>
        <dbReference type="PROSITE" id="PS51383"/>
    </source>
</evidence>
<keyword evidence="9 18" id="KW-0630">Potassium</keyword>
<evidence type="ECO:0000256" key="18">
    <source>
        <dbReference type="HAMAP-Rule" id="MF_01966"/>
    </source>
</evidence>
<evidence type="ECO:0000256" key="6">
    <source>
        <dbReference type="ARBA" id="ARBA00022741"/>
    </source>
</evidence>
<keyword evidence="6 17" id="KW-0547">Nucleotide-binding</keyword>
<dbReference type="PIRSF" id="PIRSF017184">
    <property type="entry name" value="Nnr"/>
    <property type="match status" value="1"/>
</dbReference>
<evidence type="ECO:0000256" key="13">
    <source>
        <dbReference type="ARBA" id="ARBA00023268"/>
    </source>
</evidence>
<dbReference type="InterPro" id="IPR029056">
    <property type="entry name" value="Ribokinase-like"/>
</dbReference>
<keyword evidence="5 18" id="KW-0479">Metal-binding</keyword>